<keyword evidence="10 13" id="KW-0472">Membrane</keyword>
<gene>
    <name evidence="15" type="ORF">LSAA_5953</name>
</gene>
<dbReference type="PRINTS" id="PR00169">
    <property type="entry name" value="KCHANNEL"/>
</dbReference>
<evidence type="ECO:0000259" key="14">
    <source>
        <dbReference type="Pfam" id="PF00520"/>
    </source>
</evidence>
<feature type="domain" description="Ion transport" evidence="14">
    <location>
        <begin position="50"/>
        <end position="271"/>
    </location>
</feature>
<dbReference type="GO" id="GO:0008076">
    <property type="term" value="C:voltage-gated potassium channel complex"/>
    <property type="evidence" value="ECO:0007669"/>
    <property type="project" value="InterPro"/>
</dbReference>
<evidence type="ECO:0000256" key="13">
    <source>
        <dbReference type="SAM" id="Phobius"/>
    </source>
</evidence>
<keyword evidence="3" id="KW-0633">Potassium transport</keyword>
<evidence type="ECO:0000256" key="2">
    <source>
        <dbReference type="ARBA" id="ARBA00022448"/>
    </source>
</evidence>
<evidence type="ECO:0000256" key="12">
    <source>
        <dbReference type="SAM" id="MobiDB-lite"/>
    </source>
</evidence>
<evidence type="ECO:0000256" key="4">
    <source>
        <dbReference type="ARBA" id="ARBA00022692"/>
    </source>
</evidence>
<keyword evidence="11" id="KW-0407">Ion channel</keyword>
<dbReference type="EMBL" id="HG994594">
    <property type="protein sequence ID" value="CAF2859417.1"/>
    <property type="molecule type" value="Genomic_DNA"/>
</dbReference>
<dbReference type="Pfam" id="PF00520">
    <property type="entry name" value="Ion_trans"/>
    <property type="match status" value="1"/>
</dbReference>
<keyword evidence="5" id="KW-0631">Potassium channel</keyword>
<dbReference type="GO" id="GO:0005251">
    <property type="term" value="F:delayed rectifier potassium channel activity"/>
    <property type="evidence" value="ECO:0007669"/>
    <property type="project" value="TreeGrafter"/>
</dbReference>
<keyword evidence="7" id="KW-0630">Potassium</keyword>
<evidence type="ECO:0000313" key="16">
    <source>
        <dbReference type="Proteomes" id="UP000675881"/>
    </source>
</evidence>
<sequence length="273" mass="31367">MEESEKLDIKAREDIENFGDSFLGKIRKYLWDLFEYPHTSRAAQGIALWSLFMIIVSTACFILSSALEDLSHYDEYDDHSTDYDFKDSGGGGGGTRSSNSSKSGLSDRDETTLRIIIYVDYFTAVYFTLEYVIRFVCTPQKLRFFVDPMNMIDLLAILPYFVTLVLTNLSEFHIIGKAGKILRLVRVTRILRVFKLVRHFAGLQSLFFTVKQVYKELGMLVMLVGISVLTFSSLVYFAEKEKEINEDGVIEKGWSFIDSFWWGLMTVTTVGKW</sequence>
<accession>A0A7R8H4H0</accession>
<feature type="region of interest" description="Disordered" evidence="12">
    <location>
        <begin position="84"/>
        <end position="106"/>
    </location>
</feature>
<dbReference type="PANTHER" id="PTHR11537:SF254">
    <property type="entry name" value="POTASSIUM VOLTAGE-GATED CHANNEL PROTEIN SHAB"/>
    <property type="match status" value="1"/>
</dbReference>
<evidence type="ECO:0000256" key="1">
    <source>
        <dbReference type="ARBA" id="ARBA00004141"/>
    </source>
</evidence>
<dbReference type="OrthoDB" id="10025005at2759"/>
<protein>
    <submittedName>
        <fullName evidence="15">(salmon louse) hypothetical protein</fullName>
    </submittedName>
</protein>
<comment type="subcellular location">
    <subcellularLocation>
        <location evidence="1">Membrane</location>
        <topology evidence="1">Multi-pass membrane protein</topology>
    </subcellularLocation>
</comment>
<feature type="transmembrane region" description="Helical" evidence="13">
    <location>
        <begin position="154"/>
        <end position="175"/>
    </location>
</feature>
<evidence type="ECO:0000256" key="9">
    <source>
        <dbReference type="ARBA" id="ARBA00023065"/>
    </source>
</evidence>
<evidence type="ECO:0000256" key="7">
    <source>
        <dbReference type="ARBA" id="ARBA00022958"/>
    </source>
</evidence>
<dbReference type="SUPFAM" id="SSF81324">
    <property type="entry name" value="Voltage-gated potassium channels"/>
    <property type="match status" value="1"/>
</dbReference>
<organism evidence="15 16">
    <name type="scientific">Lepeophtheirus salmonis</name>
    <name type="common">Salmon louse</name>
    <name type="synonym">Caligus salmonis</name>
    <dbReference type="NCBI Taxonomy" id="72036"/>
    <lineage>
        <taxon>Eukaryota</taxon>
        <taxon>Metazoa</taxon>
        <taxon>Ecdysozoa</taxon>
        <taxon>Arthropoda</taxon>
        <taxon>Crustacea</taxon>
        <taxon>Multicrustacea</taxon>
        <taxon>Hexanauplia</taxon>
        <taxon>Copepoda</taxon>
        <taxon>Siphonostomatoida</taxon>
        <taxon>Caligidae</taxon>
        <taxon>Lepeophtheirus</taxon>
    </lineage>
</organism>
<keyword evidence="4 13" id="KW-0812">Transmembrane</keyword>
<dbReference type="AlphaFoldDB" id="A0A7R8H4H0"/>
<dbReference type="InterPro" id="IPR027359">
    <property type="entry name" value="Volt_channel_dom_sf"/>
</dbReference>
<reference evidence="15" key="1">
    <citation type="submission" date="2021-02" db="EMBL/GenBank/DDBJ databases">
        <authorList>
            <person name="Bekaert M."/>
        </authorList>
    </citation>
    <scope>NUCLEOTIDE SEQUENCE</scope>
    <source>
        <strain evidence="15">IoA-00</strain>
    </source>
</reference>
<dbReference type="InterPro" id="IPR028325">
    <property type="entry name" value="VG_K_chnl"/>
</dbReference>
<keyword evidence="6" id="KW-0851">Voltage-gated channel</keyword>
<feature type="transmembrane region" description="Helical" evidence="13">
    <location>
        <begin position="217"/>
        <end position="238"/>
    </location>
</feature>
<evidence type="ECO:0000256" key="10">
    <source>
        <dbReference type="ARBA" id="ARBA00023136"/>
    </source>
</evidence>
<feature type="transmembrane region" description="Helical" evidence="13">
    <location>
        <begin position="115"/>
        <end position="133"/>
    </location>
</feature>
<proteinExistence type="predicted"/>
<keyword evidence="8 13" id="KW-1133">Transmembrane helix</keyword>
<evidence type="ECO:0000256" key="5">
    <source>
        <dbReference type="ARBA" id="ARBA00022826"/>
    </source>
</evidence>
<keyword evidence="16" id="KW-1185">Reference proteome</keyword>
<keyword evidence="9" id="KW-0406">Ion transport</keyword>
<dbReference type="PANTHER" id="PTHR11537">
    <property type="entry name" value="VOLTAGE-GATED POTASSIUM CHANNEL"/>
    <property type="match status" value="1"/>
</dbReference>
<dbReference type="Proteomes" id="UP000675881">
    <property type="component" value="Chromosome 15"/>
</dbReference>
<evidence type="ECO:0000256" key="3">
    <source>
        <dbReference type="ARBA" id="ARBA00022538"/>
    </source>
</evidence>
<dbReference type="InterPro" id="IPR005821">
    <property type="entry name" value="Ion_trans_dom"/>
</dbReference>
<evidence type="ECO:0000256" key="11">
    <source>
        <dbReference type="ARBA" id="ARBA00023303"/>
    </source>
</evidence>
<name>A0A7R8H4H0_LEPSM</name>
<keyword evidence="2" id="KW-0813">Transport</keyword>
<dbReference type="GO" id="GO:0001508">
    <property type="term" value="P:action potential"/>
    <property type="evidence" value="ECO:0007669"/>
    <property type="project" value="TreeGrafter"/>
</dbReference>
<evidence type="ECO:0000256" key="6">
    <source>
        <dbReference type="ARBA" id="ARBA00022882"/>
    </source>
</evidence>
<evidence type="ECO:0000313" key="15">
    <source>
        <dbReference type="EMBL" id="CAF2859417.1"/>
    </source>
</evidence>
<evidence type="ECO:0000256" key="8">
    <source>
        <dbReference type="ARBA" id="ARBA00022989"/>
    </source>
</evidence>
<dbReference type="Gene3D" id="1.10.287.70">
    <property type="match status" value="1"/>
</dbReference>
<dbReference type="Gene3D" id="1.20.120.350">
    <property type="entry name" value="Voltage-gated potassium channels. Chain C"/>
    <property type="match status" value="1"/>
</dbReference>
<feature type="transmembrane region" description="Helical" evidence="13">
    <location>
        <begin position="46"/>
        <end position="67"/>
    </location>
</feature>